<organism evidence="1">
    <name type="scientific">Ammonifex degensii</name>
    <dbReference type="NCBI Taxonomy" id="42838"/>
    <lineage>
        <taxon>Bacteria</taxon>
        <taxon>Bacillati</taxon>
        <taxon>Bacillota</taxon>
        <taxon>Clostridia</taxon>
        <taxon>Thermoanaerobacterales</taxon>
        <taxon>Thermoanaerobacteraceae</taxon>
        <taxon>Ammonifex</taxon>
    </lineage>
</organism>
<evidence type="ECO:0000313" key="1">
    <source>
        <dbReference type="EMBL" id="HEL65676.1"/>
    </source>
</evidence>
<comment type="caution">
    <text evidence="1">The sequence shown here is derived from an EMBL/GenBank/DDBJ whole genome shotgun (WGS) entry which is preliminary data.</text>
</comment>
<dbReference type="AlphaFoldDB" id="A0A7C2I2W9"/>
<gene>
    <name evidence="1" type="ORF">ENQ34_03210</name>
</gene>
<protein>
    <submittedName>
        <fullName evidence="1">Ribbon-helix-helix protein, CopG family</fullName>
    </submittedName>
</protein>
<dbReference type="EMBL" id="DSMU01000206">
    <property type="protein sequence ID" value="HEL65676.1"/>
    <property type="molecule type" value="Genomic_DNA"/>
</dbReference>
<dbReference type="InterPro" id="IPR010985">
    <property type="entry name" value="Ribbon_hlx_hlx"/>
</dbReference>
<reference evidence="1" key="1">
    <citation type="journal article" date="2020" name="mSystems">
        <title>Genome- and Community-Level Interaction Insights into Carbon Utilization and Element Cycling Functions of Hydrothermarchaeota in Hydrothermal Sediment.</title>
        <authorList>
            <person name="Zhou Z."/>
            <person name="Liu Y."/>
            <person name="Xu W."/>
            <person name="Pan J."/>
            <person name="Luo Z.H."/>
            <person name="Li M."/>
        </authorList>
    </citation>
    <scope>NUCLEOTIDE SEQUENCE [LARGE SCALE GENOMIC DNA]</scope>
    <source>
        <strain evidence="1">SpSt-300</strain>
    </source>
</reference>
<dbReference type="SUPFAM" id="SSF47598">
    <property type="entry name" value="Ribbon-helix-helix"/>
    <property type="match status" value="1"/>
</dbReference>
<name>A0A7C2I2W9_9THEO</name>
<dbReference type="GO" id="GO:0006355">
    <property type="term" value="P:regulation of DNA-templated transcription"/>
    <property type="evidence" value="ECO:0007669"/>
    <property type="project" value="InterPro"/>
</dbReference>
<accession>A0A7C2I2W9</accession>
<proteinExistence type="predicted"/>
<sequence length="83" mass="9668">MGLTKKVIVLFEPEQYERIKRRARLQGVSVGNLIRQAVDNLLAQGRVPDKKERLEAARCLTEAWEEVLEWDGLERLLERGHRS</sequence>